<dbReference type="GO" id="GO:0005730">
    <property type="term" value="C:nucleolus"/>
    <property type="evidence" value="ECO:0007669"/>
    <property type="project" value="UniProtKB-SubCell"/>
</dbReference>
<dbReference type="Gene3D" id="3.75.10.10">
    <property type="entry name" value="L-arginine/glycine Amidinotransferase, Chain A"/>
    <property type="match status" value="1"/>
</dbReference>
<dbReference type="OMA" id="WCAFCGM"/>
<evidence type="ECO:0000256" key="3">
    <source>
        <dbReference type="ARBA" id="ARBA00022917"/>
    </source>
</evidence>
<dbReference type="GO" id="GO:0005737">
    <property type="term" value="C:cytoplasm"/>
    <property type="evidence" value="ECO:0007669"/>
    <property type="project" value="UniProtKB-SubCell"/>
</dbReference>
<dbReference type="PANTHER" id="PTHR10784">
    <property type="entry name" value="TRANSLATION INITIATION FACTOR 6"/>
    <property type="match status" value="1"/>
</dbReference>
<keyword evidence="3 6" id="KW-0648">Protein biosynthesis</keyword>
<keyword evidence="7" id="KW-1185">Reference proteome</keyword>
<keyword evidence="2 6" id="KW-0396">Initiation factor</keyword>
<reference evidence="8" key="1">
    <citation type="submission" date="2022-11" db="UniProtKB">
        <authorList>
            <consortium name="WormBaseParasite"/>
        </authorList>
    </citation>
    <scope>IDENTIFICATION</scope>
</reference>
<evidence type="ECO:0000313" key="7">
    <source>
        <dbReference type="Proteomes" id="UP000887565"/>
    </source>
</evidence>
<organism evidence="7 8">
    <name type="scientific">Romanomermis culicivorax</name>
    <name type="common">Nematode worm</name>
    <dbReference type="NCBI Taxonomy" id="13658"/>
    <lineage>
        <taxon>Eukaryota</taxon>
        <taxon>Metazoa</taxon>
        <taxon>Ecdysozoa</taxon>
        <taxon>Nematoda</taxon>
        <taxon>Enoplea</taxon>
        <taxon>Dorylaimia</taxon>
        <taxon>Mermithida</taxon>
        <taxon>Mermithoidea</taxon>
        <taxon>Mermithidae</taxon>
        <taxon>Romanomermis</taxon>
    </lineage>
</organism>
<proteinExistence type="inferred from homology"/>
<dbReference type="NCBIfam" id="TIGR00323">
    <property type="entry name" value="eIF-6"/>
    <property type="match status" value="1"/>
</dbReference>
<dbReference type="InterPro" id="IPR002769">
    <property type="entry name" value="eIF6"/>
</dbReference>
<dbReference type="Pfam" id="PF01912">
    <property type="entry name" value="eIF-6"/>
    <property type="match status" value="1"/>
</dbReference>
<evidence type="ECO:0000256" key="2">
    <source>
        <dbReference type="ARBA" id="ARBA00022540"/>
    </source>
</evidence>
<dbReference type="CDD" id="cd00527">
    <property type="entry name" value="IF6"/>
    <property type="match status" value="1"/>
</dbReference>
<dbReference type="FunFam" id="3.75.10.10:FF:000001">
    <property type="entry name" value="Eukaryotic translation initiation factor 6"/>
    <property type="match status" value="1"/>
</dbReference>
<comment type="similarity">
    <text evidence="6">Belongs to the eIF-6 family.</text>
</comment>
<sequence length="245" mass="26761">MAFRAQFEKNNEIGVFAKLTNAYCLVGIGGSENFYSVFEGELENTIPVVHTQISGCRIVGRLTVGNRHGLLVPVGTTDQELQHLRNSIPESVKIRRVEERLSALGNVIACNDYVAIVHPDLDKETEEILADVLKVEVFRHTIAENVLVGTYCALSNQGGLVHPKTSIEDQNELSSLLQIPIVAGTVNRGSNLIAAGLCVNDWCAFCGLDTTSTEISVIENIFKIGDHQPSNITNQMRDSLLDSLT</sequence>
<dbReference type="SMART" id="SM00654">
    <property type="entry name" value="eIF6"/>
    <property type="match status" value="1"/>
</dbReference>
<keyword evidence="4 6" id="KW-0539">Nucleus</keyword>
<dbReference type="AlphaFoldDB" id="A0A915KA99"/>
<accession>A0A915KA99</accession>
<dbReference type="WBParaSite" id="nRc.2.0.1.t35622-RA">
    <property type="protein sequence ID" value="nRc.2.0.1.t35622-RA"/>
    <property type="gene ID" value="nRc.2.0.1.g35622"/>
</dbReference>
<comment type="function">
    <text evidence="6">Binds to the 60S ribosomal subunit and prevents its association with the 40S ribosomal subunit to form the 80S initiation complex in the cytoplasm. May also be involved in ribosome biogenesis.</text>
</comment>
<gene>
    <name evidence="6" type="primary">EIF6</name>
</gene>
<evidence type="ECO:0000313" key="8">
    <source>
        <dbReference type="WBParaSite" id="nRc.2.0.1.t35622-RA"/>
    </source>
</evidence>
<dbReference type="SUPFAM" id="SSF55909">
    <property type="entry name" value="Pentein"/>
    <property type="match status" value="1"/>
</dbReference>
<dbReference type="PIRSF" id="PIRSF006413">
    <property type="entry name" value="IF-6"/>
    <property type="match status" value="1"/>
</dbReference>
<comment type="subunit">
    <text evidence="5">Monomer. Associates with the 60S ribosomal subunit. Interacts with RACK1. Interacts with DICER1, AGO2, TARBP2, MOV10 and RPL7A; they form a large RNA-induced silencing complex (RISC).</text>
</comment>
<dbReference type="GO" id="GO:0043023">
    <property type="term" value="F:ribosomal large subunit binding"/>
    <property type="evidence" value="ECO:0007669"/>
    <property type="project" value="UniProtKB-UniRule"/>
</dbReference>
<dbReference type="GO" id="GO:0042273">
    <property type="term" value="P:ribosomal large subunit biogenesis"/>
    <property type="evidence" value="ECO:0007669"/>
    <property type="project" value="UniProtKB-UniRule"/>
</dbReference>
<evidence type="ECO:0000256" key="6">
    <source>
        <dbReference type="HAMAP-Rule" id="MF_03132"/>
    </source>
</evidence>
<comment type="subcellular location">
    <subcellularLocation>
        <location evidence="6">Cytoplasm</location>
    </subcellularLocation>
    <subcellularLocation>
        <location evidence="6">Nucleus</location>
        <location evidence="6">Nucleolus</location>
    </subcellularLocation>
    <text evidence="6">Shuttles between cytoplasm and nucleus/nucleolus.</text>
</comment>
<evidence type="ECO:0000256" key="5">
    <source>
        <dbReference type="ARBA" id="ARBA00062592"/>
    </source>
</evidence>
<keyword evidence="6" id="KW-0690">Ribosome biogenesis</keyword>
<dbReference type="GO" id="GO:0042256">
    <property type="term" value="P:cytosolic ribosome assembly"/>
    <property type="evidence" value="ECO:0007669"/>
    <property type="project" value="UniProtKB-UniRule"/>
</dbReference>
<keyword evidence="1 6" id="KW-0963">Cytoplasm</keyword>
<dbReference type="GO" id="GO:0003743">
    <property type="term" value="F:translation initiation factor activity"/>
    <property type="evidence" value="ECO:0007669"/>
    <property type="project" value="UniProtKB-UniRule"/>
</dbReference>
<evidence type="ECO:0000256" key="4">
    <source>
        <dbReference type="ARBA" id="ARBA00023242"/>
    </source>
</evidence>
<name>A0A915KA99_ROMCU</name>
<evidence type="ECO:0000256" key="1">
    <source>
        <dbReference type="ARBA" id="ARBA00022490"/>
    </source>
</evidence>
<protein>
    <recommendedName>
        <fullName evidence="6">Eukaryotic translation initiation factor 6</fullName>
        <shortName evidence="6">eIF-6</shortName>
    </recommendedName>
</protein>
<dbReference type="HAMAP" id="MF_00032">
    <property type="entry name" value="eIF_6"/>
    <property type="match status" value="1"/>
</dbReference>
<dbReference type="Proteomes" id="UP000887565">
    <property type="component" value="Unplaced"/>
</dbReference>